<dbReference type="PANTHER" id="PTHR13016:SF0">
    <property type="entry name" value="AMME SYNDROME CANDIDATE GENE 1 PROTEIN"/>
    <property type="match status" value="1"/>
</dbReference>
<feature type="domain" description="AMMECR1" evidence="1">
    <location>
        <begin position="12"/>
        <end position="192"/>
    </location>
</feature>
<evidence type="ECO:0000313" key="2">
    <source>
        <dbReference type="EMBL" id="SFG81337.1"/>
    </source>
</evidence>
<sequence>MVVMSSIELSDEKKKALVACARRSIQQALSGQWDQNPAELLSDENAATFVTLKLQGMLRGCIGSLHASQPLMLDVWQNAYNAAFRDARFSPLTANEFPLMQIEVSVLTPPVALNIDSEQALRDILRPGIDGVILEEGMHRATFLPAVWETLPRQEDFLLHLKRKAGLPDDYWSPSIRVSLYQAIKCSEFPDY</sequence>
<organism evidence="2 3">
    <name type="scientific">Neptunomonas qingdaonensis</name>
    <dbReference type="NCBI Taxonomy" id="1045558"/>
    <lineage>
        <taxon>Bacteria</taxon>
        <taxon>Pseudomonadati</taxon>
        <taxon>Pseudomonadota</taxon>
        <taxon>Gammaproteobacteria</taxon>
        <taxon>Oceanospirillales</taxon>
        <taxon>Oceanospirillaceae</taxon>
        <taxon>Neptunomonas</taxon>
    </lineage>
</organism>
<dbReference type="AlphaFoldDB" id="A0A1I2UZP7"/>
<dbReference type="STRING" id="1045558.SAMN05216175_11480"/>
<dbReference type="InterPro" id="IPR027485">
    <property type="entry name" value="AMMECR1_N"/>
</dbReference>
<dbReference type="NCBIfam" id="TIGR00296">
    <property type="entry name" value="TIGR00296 family protein"/>
    <property type="match status" value="1"/>
</dbReference>
<dbReference type="Gene3D" id="3.30.700.20">
    <property type="entry name" value="Hypothetical protein ph0010, domain 1"/>
    <property type="match status" value="1"/>
</dbReference>
<dbReference type="InterPro" id="IPR023473">
    <property type="entry name" value="AMMECR1"/>
</dbReference>
<accession>A0A1I2UZP7</accession>
<dbReference type="InterPro" id="IPR027623">
    <property type="entry name" value="AmmeMemoSam_A"/>
</dbReference>
<keyword evidence="3" id="KW-1185">Reference proteome</keyword>
<dbReference type="Proteomes" id="UP000198623">
    <property type="component" value="Unassembled WGS sequence"/>
</dbReference>
<dbReference type="InterPro" id="IPR036071">
    <property type="entry name" value="AMMECR1_dom_sf"/>
</dbReference>
<protein>
    <recommendedName>
        <fullName evidence="1">AMMECR1 domain-containing protein</fullName>
    </recommendedName>
</protein>
<reference evidence="3" key="1">
    <citation type="submission" date="2016-10" db="EMBL/GenBank/DDBJ databases">
        <authorList>
            <person name="Varghese N."/>
            <person name="Submissions S."/>
        </authorList>
    </citation>
    <scope>NUCLEOTIDE SEQUENCE [LARGE SCALE GENOMIC DNA]</scope>
    <source>
        <strain evidence="3">CGMCC 1.10971</strain>
    </source>
</reference>
<dbReference type="Gene3D" id="3.30.1490.150">
    <property type="entry name" value="Hypothetical protein ph0010, domain 2"/>
    <property type="match status" value="1"/>
</dbReference>
<dbReference type="PROSITE" id="PS51112">
    <property type="entry name" value="AMMECR1"/>
    <property type="match status" value="1"/>
</dbReference>
<dbReference type="PANTHER" id="PTHR13016">
    <property type="entry name" value="AMMECR1 HOMOLOG"/>
    <property type="match status" value="1"/>
</dbReference>
<evidence type="ECO:0000259" key="1">
    <source>
        <dbReference type="PROSITE" id="PS51112"/>
    </source>
</evidence>
<evidence type="ECO:0000313" key="3">
    <source>
        <dbReference type="Proteomes" id="UP000198623"/>
    </source>
</evidence>
<dbReference type="SUPFAM" id="SSF143447">
    <property type="entry name" value="AMMECR1-like"/>
    <property type="match status" value="1"/>
</dbReference>
<name>A0A1I2UZP7_9GAMM</name>
<proteinExistence type="predicted"/>
<dbReference type="InterPro" id="IPR002733">
    <property type="entry name" value="AMMECR1_domain"/>
</dbReference>
<dbReference type="Pfam" id="PF01871">
    <property type="entry name" value="AMMECR1"/>
    <property type="match status" value="1"/>
</dbReference>
<dbReference type="NCBIfam" id="TIGR04335">
    <property type="entry name" value="AmmeMemoSam_A"/>
    <property type="match status" value="1"/>
</dbReference>
<dbReference type="EMBL" id="FOOU01000014">
    <property type="protein sequence ID" value="SFG81337.1"/>
    <property type="molecule type" value="Genomic_DNA"/>
</dbReference>
<gene>
    <name evidence="2" type="ORF">SAMN05216175_11480</name>
</gene>